<dbReference type="PANTHER" id="PTHR10663:SF321">
    <property type="entry name" value="PLECKSTRIN DOMAIN-CONTAINING PROTEIN"/>
    <property type="match status" value="1"/>
</dbReference>
<feature type="compositionally biased region" description="Polar residues" evidence="1">
    <location>
        <begin position="54"/>
        <end position="67"/>
    </location>
</feature>
<dbReference type="PROSITE" id="PS50003">
    <property type="entry name" value="PH_DOMAIN"/>
    <property type="match status" value="1"/>
</dbReference>
<dbReference type="InterPro" id="IPR035999">
    <property type="entry name" value="Sec7_dom_sf"/>
</dbReference>
<sequence>MDSTNPTQTSTSTTTTIPSTDVIVDINVQKSLEKKQQEQEHNNQQIISDPLGTISPQLNSSYTDSPDISLSNANGTASSSVRSLSSDNILLDSSSPTRATSCGSLTSSTSNEPIQQQKQQPPRTQPVIVSHGTSNNNNFDEGSTIFYISKNPAPRPSVSPIELSPTSTSTISTPSPKTKVKKIRKPRRKSMRPKFNIHAPLVISIIQMTIGLALVFPLVVGVLIRHIALLMYGGYGILLALSSVVAIYGTVTIGLMAKYQYIDLVKNWQSSIAIIACIGVVALVWAIACLVWINPLITDMLNARSNKLSDTTETEEKDIQSIVNDTHDLEKLTQTARPQYGVALPENPIIIAIRKFNKDPDKALNYLKAQNIVPSGNLINFLHQEDGLDKKKIGELLGGKLPGEAQQIDKIMECFASKYTRDNPNSFGDPNTAYILAFSIILLNTDAHNPNIVNKMDKKAFIRNCDFRKDKKFESGYLSSIYDRIVNNEIKMDKETLSNNAIYKGWLFKLSSKSKRQHKRWFVVKNNCLYYFKNSQDVDEDSPSGIIPLESLSVKRLSNDSFMIEDPELNHIKSVKITKNGPVQGHSTVLILKCTKAKYNDLDKWIDTIRSNMLGDPVLMLIKKKKVLLEKTHAFEEENGYNPLDLNLGVPSQTNNNNNNPLQSDDDDDHHLNNAVLN</sequence>
<dbReference type="KEGG" id="dfa:DFA_11559"/>
<dbReference type="GO" id="GO:0005085">
    <property type="term" value="F:guanyl-nucleotide exchange factor activity"/>
    <property type="evidence" value="ECO:0007669"/>
    <property type="project" value="InterPro"/>
</dbReference>
<accession>F4QDK1</accession>
<dbReference type="SMART" id="SM00233">
    <property type="entry name" value="PH"/>
    <property type="match status" value="1"/>
</dbReference>
<organism evidence="5 6">
    <name type="scientific">Cavenderia fasciculata</name>
    <name type="common">Slime mold</name>
    <name type="synonym">Dictyostelium fasciculatum</name>
    <dbReference type="NCBI Taxonomy" id="261658"/>
    <lineage>
        <taxon>Eukaryota</taxon>
        <taxon>Amoebozoa</taxon>
        <taxon>Evosea</taxon>
        <taxon>Eumycetozoa</taxon>
        <taxon>Dictyostelia</taxon>
        <taxon>Acytosteliales</taxon>
        <taxon>Cavenderiaceae</taxon>
        <taxon>Cavenderia</taxon>
    </lineage>
</organism>
<dbReference type="InterPro" id="IPR011993">
    <property type="entry name" value="PH-like_dom_sf"/>
</dbReference>
<evidence type="ECO:0008006" key="7">
    <source>
        <dbReference type="Google" id="ProtNLM"/>
    </source>
</evidence>
<evidence type="ECO:0000313" key="6">
    <source>
        <dbReference type="Proteomes" id="UP000007797"/>
    </source>
</evidence>
<evidence type="ECO:0000256" key="1">
    <source>
        <dbReference type="SAM" id="MobiDB-lite"/>
    </source>
</evidence>
<feature type="region of interest" description="Disordered" evidence="1">
    <location>
        <begin position="32"/>
        <end position="67"/>
    </location>
</feature>
<feature type="region of interest" description="Disordered" evidence="1">
    <location>
        <begin position="640"/>
        <end position="678"/>
    </location>
</feature>
<dbReference type="SUPFAM" id="SSF48425">
    <property type="entry name" value="Sec7 domain"/>
    <property type="match status" value="1"/>
</dbReference>
<evidence type="ECO:0000259" key="4">
    <source>
        <dbReference type="PROSITE" id="PS50190"/>
    </source>
</evidence>
<keyword evidence="2" id="KW-1133">Transmembrane helix</keyword>
<keyword evidence="6" id="KW-1185">Reference proteome</keyword>
<feature type="compositionally biased region" description="Low complexity" evidence="1">
    <location>
        <begin position="160"/>
        <end position="177"/>
    </location>
</feature>
<dbReference type="SMART" id="SM00222">
    <property type="entry name" value="Sec7"/>
    <property type="match status" value="1"/>
</dbReference>
<dbReference type="Proteomes" id="UP000007797">
    <property type="component" value="Unassembled WGS sequence"/>
</dbReference>
<proteinExistence type="predicted"/>
<dbReference type="Pfam" id="PF00169">
    <property type="entry name" value="PH"/>
    <property type="match status" value="1"/>
</dbReference>
<dbReference type="PANTHER" id="PTHR10663">
    <property type="entry name" value="GUANYL-NUCLEOTIDE EXCHANGE FACTOR"/>
    <property type="match status" value="1"/>
</dbReference>
<dbReference type="GO" id="GO:0032012">
    <property type="term" value="P:regulation of ARF protein signal transduction"/>
    <property type="evidence" value="ECO:0007669"/>
    <property type="project" value="InterPro"/>
</dbReference>
<feature type="domain" description="SEC7" evidence="4">
    <location>
        <begin position="349"/>
        <end position="488"/>
    </location>
</feature>
<feature type="transmembrane region" description="Helical" evidence="2">
    <location>
        <begin position="230"/>
        <end position="251"/>
    </location>
</feature>
<feature type="compositionally biased region" description="Low complexity" evidence="1">
    <location>
        <begin position="651"/>
        <end position="663"/>
    </location>
</feature>
<dbReference type="AlphaFoldDB" id="F4QDK1"/>
<feature type="compositionally biased region" description="Basic and acidic residues" evidence="1">
    <location>
        <begin position="32"/>
        <end position="41"/>
    </location>
</feature>
<feature type="region of interest" description="Disordered" evidence="1">
    <location>
        <begin position="160"/>
        <end position="186"/>
    </location>
</feature>
<evidence type="ECO:0000313" key="5">
    <source>
        <dbReference type="EMBL" id="EGG13798.1"/>
    </source>
</evidence>
<feature type="transmembrane region" description="Helical" evidence="2">
    <location>
        <begin position="272"/>
        <end position="293"/>
    </location>
</feature>
<feature type="transmembrane region" description="Helical" evidence="2">
    <location>
        <begin position="197"/>
        <end position="224"/>
    </location>
</feature>
<keyword evidence="2" id="KW-0812">Transmembrane</keyword>
<feature type="compositionally biased region" description="Polar residues" evidence="1">
    <location>
        <begin position="131"/>
        <end position="141"/>
    </location>
</feature>
<feature type="compositionally biased region" description="Polar residues" evidence="1">
    <location>
        <begin position="96"/>
        <end position="112"/>
    </location>
</feature>
<dbReference type="GeneID" id="14866100"/>
<feature type="region of interest" description="Disordered" evidence="1">
    <location>
        <begin position="92"/>
        <end position="141"/>
    </location>
</feature>
<feature type="compositionally biased region" description="Low complexity" evidence="1">
    <location>
        <begin position="113"/>
        <end position="126"/>
    </location>
</feature>
<dbReference type="SUPFAM" id="SSF50729">
    <property type="entry name" value="PH domain-like"/>
    <property type="match status" value="1"/>
</dbReference>
<evidence type="ECO:0000259" key="3">
    <source>
        <dbReference type="PROSITE" id="PS50003"/>
    </source>
</evidence>
<gene>
    <name evidence="5" type="ORF">DFA_11559</name>
</gene>
<protein>
    <recommendedName>
        <fullName evidence="7">Pleckstrin domain-containing protein</fullName>
    </recommendedName>
</protein>
<dbReference type="PROSITE" id="PS50190">
    <property type="entry name" value="SEC7"/>
    <property type="match status" value="1"/>
</dbReference>
<dbReference type="OrthoDB" id="430364at2759"/>
<evidence type="ECO:0000256" key="2">
    <source>
        <dbReference type="SAM" id="Phobius"/>
    </source>
</evidence>
<dbReference type="Gene3D" id="2.30.29.30">
    <property type="entry name" value="Pleckstrin-homology domain (PH domain)/Phosphotyrosine-binding domain (PTB)"/>
    <property type="match status" value="1"/>
</dbReference>
<dbReference type="EMBL" id="GL883029">
    <property type="protein sequence ID" value="EGG13798.1"/>
    <property type="molecule type" value="Genomic_DNA"/>
</dbReference>
<keyword evidence="2" id="KW-0472">Membrane</keyword>
<name>F4QDK1_CACFS</name>
<dbReference type="CDD" id="cd00171">
    <property type="entry name" value="Sec7"/>
    <property type="match status" value="1"/>
</dbReference>
<dbReference type="InterPro" id="IPR023394">
    <property type="entry name" value="Sec7_C_sf"/>
</dbReference>
<dbReference type="InterPro" id="IPR001849">
    <property type="entry name" value="PH_domain"/>
</dbReference>
<dbReference type="RefSeq" id="XP_004350506.1">
    <property type="nucleotide sequence ID" value="XM_004350455.1"/>
</dbReference>
<dbReference type="Pfam" id="PF01369">
    <property type="entry name" value="Sec7"/>
    <property type="match status" value="2"/>
</dbReference>
<dbReference type="Gene3D" id="1.10.1000.11">
    <property type="entry name" value="Arf Nucleotide-binding Site Opener,domain 2"/>
    <property type="match status" value="1"/>
</dbReference>
<feature type="domain" description="PH" evidence="3">
    <location>
        <begin position="500"/>
        <end position="614"/>
    </location>
</feature>
<reference evidence="6" key="1">
    <citation type="journal article" date="2011" name="Genome Res.">
        <title>Phylogeny-wide analysis of social amoeba genomes highlights ancient origins for complex intercellular communication.</title>
        <authorList>
            <person name="Heidel A.J."/>
            <person name="Lawal H.M."/>
            <person name="Felder M."/>
            <person name="Schilde C."/>
            <person name="Helps N.R."/>
            <person name="Tunggal B."/>
            <person name="Rivero F."/>
            <person name="John U."/>
            <person name="Schleicher M."/>
            <person name="Eichinger L."/>
            <person name="Platzer M."/>
            <person name="Noegel A.A."/>
            <person name="Schaap P."/>
            <person name="Gloeckner G."/>
        </authorList>
    </citation>
    <scope>NUCLEOTIDE SEQUENCE [LARGE SCALE GENOMIC DNA]</scope>
    <source>
        <strain evidence="6">SH3</strain>
    </source>
</reference>
<dbReference type="InterPro" id="IPR000904">
    <property type="entry name" value="Sec7_dom"/>
</dbReference>